<dbReference type="InterPro" id="IPR017932">
    <property type="entry name" value="GATase_2_dom"/>
</dbReference>
<sequence length="245" mass="26361">MCRHLAYLGPPITLSSLILDPTHSLYEQSWSPHDMRAGGTVNADAFGLAWYTENQLTRYRRNVPIWTDDNLPGLLGAIRSGAVVAAVRNGTERMPHSEAAVAPFTSGDWAFSHNGRVPGYPDSAVKLAEELPARDLLQLDAPVDSALLFALITHRLSAGPAEAVASVVRDVEAAAPDSRLNLLLTDGQQVIATVWTHSLHVRRTTDSVTVASEPFGDGDWTAVPDRSLLVATATTVQVTPMEGHP</sequence>
<keyword evidence="1 2" id="KW-0315">Glutamine amidotransferase</keyword>
<dbReference type="CDD" id="cd01908">
    <property type="entry name" value="YafJ"/>
    <property type="match status" value="1"/>
</dbReference>
<dbReference type="NCBIfam" id="TIGR03442">
    <property type="entry name" value="ergothioneine biosynthesis protein EgtC"/>
    <property type="match status" value="1"/>
</dbReference>
<accession>A0ABS4UGD4</accession>
<proteinExistence type="inferred from homology"/>
<dbReference type="HAMAP" id="MF_02036">
    <property type="entry name" value="EgtC"/>
    <property type="match status" value="1"/>
</dbReference>
<comment type="function">
    <text evidence="2">Catalyzes the hydrolysis of the gamma-glutamyl amide bond of hercynyl-gamma-L-glutamyl-L-cysteine sulfoxide to produce hercynylcysteine sulfoxide, a step in the biosynthesis pathway of ergothioneine.</text>
</comment>
<dbReference type="InterPro" id="IPR026869">
    <property type="entry name" value="EgtC-like"/>
</dbReference>
<dbReference type="InterPro" id="IPR017808">
    <property type="entry name" value="EgtC"/>
</dbReference>
<comment type="catalytic activity">
    <reaction evidence="2">
        <text>gamma-L-glutamyl-hercynylcysteine S-oxide + H2O = S-(hercyn-2-yl)-L-cysteine S-oxide + L-glutamate</text>
        <dbReference type="Rhea" id="RHEA:42684"/>
        <dbReference type="ChEBI" id="CHEBI:15377"/>
        <dbReference type="ChEBI" id="CHEBI:29985"/>
        <dbReference type="ChEBI" id="CHEBI:82703"/>
        <dbReference type="ChEBI" id="CHEBI:82706"/>
        <dbReference type="EC" id="3.5.1.118"/>
    </reaction>
</comment>
<dbReference type="EMBL" id="JAGINT010000001">
    <property type="protein sequence ID" value="MBP2350699.1"/>
    <property type="molecule type" value="Genomic_DNA"/>
</dbReference>
<name>A0ABS4UGD4_9ACTN</name>
<dbReference type="PANTHER" id="PTHR43187">
    <property type="entry name" value="GLUTAMINE AMIDOTRANSFERASE DUG3-RELATED"/>
    <property type="match status" value="1"/>
</dbReference>
<dbReference type="RefSeq" id="WP_209693713.1">
    <property type="nucleotide sequence ID" value="NZ_BAAAVU010000011.1"/>
</dbReference>
<dbReference type="SUPFAM" id="SSF56235">
    <property type="entry name" value="N-terminal nucleophile aminohydrolases (Ntn hydrolases)"/>
    <property type="match status" value="1"/>
</dbReference>
<protein>
    <recommendedName>
        <fullName evidence="2">Gamma-glutamyl-hercynylcysteine sulfoxide hydrolase</fullName>
        <ecNumber evidence="2">3.5.1.118</ecNumber>
    </recommendedName>
    <alternativeName>
        <fullName evidence="2">Gamma-glutamyl hercynylcysteine S-oxide hydrolase</fullName>
    </alternativeName>
</protein>
<evidence type="ECO:0000259" key="3">
    <source>
        <dbReference type="PROSITE" id="PS51278"/>
    </source>
</evidence>
<comment type="pathway">
    <text evidence="2">Amino-acid biosynthesis; ergothioneine biosynthesis.</text>
</comment>
<dbReference type="PANTHER" id="PTHR43187:SF2">
    <property type="entry name" value="GAMMA-GLUTAMYL-HERCYNYLCYSTEINE SULFOXIDE HYDROLASE"/>
    <property type="match status" value="1"/>
</dbReference>
<keyword evidence="2 4" id="KW-0378">Hydrolase</keyword>
<dbReference type="GO" id="GO:0016787">
    <property type="term" value="F:hydrolase activity"/>
    <property type="evidence" value="ECO:0007669"/>
    <property type="project" value="UniProtKB-KW"/>
</dbReference>
<evidence type="ECO:0000256" key="2">
    <source>
        <dbReference type="HAMAP-Rule" id="MF_02036"/>
    </source>
</evidence>
<dbReference type="Pfam" id="PF13230">
    <property type="entry name" value="GATase_4"/>
    <property type="match status" value="1"/>
</dbReference>
<dbReference type="Proteomes" id="UP000755585">
    <property type="component" value="Unassembled WGS sequence"/>
</dbReference>
<gene>
    <name evidence="2" type="primary">egtC</name>
    <name evidence="4" type="ORF">JOF29_001782</name>
</gene>
<dbReference type="EC" id="3.5.1.118" evidence="2"/>
<evidence type="ECO:0000313" key="4">
    <source>
        <dbReference type="EMBL" id="MBP2350699.1"/>
    </source>
</evidence>
<dbReference type="Gene3D" id="3.60.20.10">
    <property type="entry name" value="Glutamine Phosphoribosylpyrophosphate, subunit 1, domain 1"/>
    <property type="match status" value="1"/>
</dbReference>
<comment type="caution">
    <text evidence="4">The sequence shown here is derived from an EMBL/GenBank/DDBJ whole genome shotgun (WGS) entry which is preliminary data.</text>
</comment>
<feature type="domain" description="Glutamine amidotransferase type-2" evidence="3">
    <location>
        <begin position="2"/>
        <end position="245"/>
    </location>
</feature>
<dbReference type="InterPro" id="IPR052373">
    <property type="entry name" value="Gamma-glu_amide_hydrolase"/>
</dbReference>
<dbReference type="PROSITE" id="PS51278">
    <property type="entry name" value="GATASE_TYPE_2"/>
    <property type="match status" value="1"/>
</dbReference>
<dbReference type="InterPro" id="IPR029055">
    <property type="entry name" value="Ntn_hydrolases_N"/>
</dbReference>
<dbReference type="InterPro" id="IPR032889">
    <property type="entry name" value="EgtC_Actinobacteria"/>
</dbReference>
<keyword evidence="5" id="KW-1185">Reference proteome</keyword>
<organism evidence="4 5">
    <name type="scientific">Kribbella aluminosa</name>
    <dbReference type="NCBI Taxonomy" id="416017"/>
    <lineage>
        <taxon>Bacteria</taxon>
        <taxon>Bacillati</taxon>
        <taxon>Actinomycetota</taxon>
        <taxon>Actinomycetes</taxon>
        <taxon>Propionibacteriales</taxon>
        <taxon>Kribbellaceae</taxon>
        <taxon>Kribbella</taxon>
    </lineage>
</organism>
<reference evidence="4 5" key="1">
    <citation type="submission" date="2021-03" db="EMBL/GenBank/DDBJ databases">
        <title>Sequencing the genomes of 1000 actinobacteria strains.</title>
        <authorList>
            <person name="Klenk H.-P."/>
        </authorList>
    </citation>
    <scope>NUCLEOTIDE SEQUENCE [LARGE SCALE GENOMIC DNA]</scope>
    <source>
        <strain evidence="4 5">DSM 18824</strain>
    </source>
</reference>
<evidence type="ECO:0000313" key="5">
    <source>
        <dbReference type="Proteomes" id="UP000755585"/>
    </source>
</evidence>
<evidence type="ECO:0000256" key="1">
    <source>
        <dbReference type="ARBA" id="ARBA00022962"/>
    </source>
</evidence>